<protein>
    <recommendedName>
        <fullName evidence="9">Odorant receptor</fullName>
    </recommendedName>
</protein>
<proteinExistence type="inferred from homology"/>
<dbReference type="Pfam" id="PF02949">
    <property type="entry name" value="7tm_6"/>
    <property type="match status" value="1"/>
</dbReference>
<evidence type="ECO:0000256" key="4">
    <source>
        <dbReference type="ARBA" id="ARBA00022725"/>
    </source>
</evidence>
<evidence type="ECO:0000256" key="2">
    <source>
        <dbReference type="ARBA" id="ARBA00022606"/>
    </source>
</evidence>
<dbReference type="PANTHER" id="PTHR21137:SF40">
    <property type="entry name" value="ODORANT RECEPTOR 56A"/>
    <property type="match status" value="1"/>
</dbReference>
<dbReference type="PANTHER" id="PTHR21137">
    <property type="entry name" value="ODORANT RECEPTOR"/>
    <property type="match status" value="1"/>
</dbReference>
<keyword evidence="2 9" id="KW-0716">Sensory transduction</keyword>
<evidence type="ECO:0000256" key="1">
    <source>
        <dbReference type="ARBA" id="ARBA00004141"/>
    </source>
</evidence>
<evidence type="ECO:0000313" key="11">
    <source>
        <dbReference type="Proteomes" id="UP000008820"/>
    </source>
</evidence>
<comment type="similarity">
    <text evidence="9">Belongs to the insect chemoreceptor superfamily. Heteromeric odorant receptor channel (TC 1.A.69) family.</text>
</comment>
<dbReference type="Proteomes" id="UP000008820">
    <property type="component" value="Chromosome 1"/>
</dbReference>
<dbReference type="GO" id="GO:0004984">
    <property type="term" value="F:olfactory receptor activity"/>
    <property type="evidence" value="ECO:0007669"/>
    <property type="project" value="InterPro"/>
</dbReference>
<gene>
    <name evidence="10" type="primary">5575026</name>
</gene>
<dbReference type="SMR" id="A0A1S4FTS1"/>
<dbReference type="InParanoid" id="A0A1S4FTS1"/>
<keyword evidence="8 9" id="KW-0807">Transducer</keyword>
<dbReference type="FunCoup" id="A0A1S4FTS1">
    <property type="interactions" value="21"/>
</dbReference>
<keyword evidence="4 9" id="KW-0552">Olfaction</keyword>
<comment type="subcellular location">
    <subcellularLocation>
        <location evidence="9">Cell membrane</location>
        <topology evidence="9">Multi-pass membrane protein</topology>
    </subcellularLocation>
    <subcellularLocation>
        <location evidence="1">Membrane</location>
        <topology evidence="1">Multi-pass membrane protein</topology>
    </subcellularLocation>
</comment>
<feature type="transmembrane region" description="Helical" evidence="9">
    <location>
        <begin position="322"/>
        <end position="344"/>
    </location>
</feature>
<keyword evidence="3 9" id="KW-0812">Transmembrane</keyword>
<organism evidence="10 11">
    <name type="scientific">Aedes aegypti</name>
    <name type="common">Yellowfever mosquito</name>
    <name type="synonym">Culex aegypti</name>
    <dbReference type="NCBI Taxonomy" id="7159"/>
    <lineage>
        <taxon>Eukaryota</taxon>
        <taxon>Metazoa</taxon>
        <taxon>Ecdysozoa</taxon>
        <taxon>Arthropoda</taxon>
        <taxon>Hexapoda</taxon>
        <taxon>Insecta</taxon>
        <taxon>Pterygota</taxon>
        <taxon>Neoptera</taxon>
        <taxon>Endopterygota</taxon>
        <taxon>Diptera</taxon>
        <taxon>Nematocera</taxon>
        <taxon>Culicoidea</taxon>
        <taxon>Culicidae</taxon>
        <taxon>Culicinae</taxon>
        <taxon>Aedini</taxon>
        <taxon>Aedes</taxon>
        <taxon>Stegomyia</taxon>
    </lineage>
</organism>
<evidence type="ECO:0000256" key="7">
    <source>
        <dbReference type="ARBA" id="ARBA00023170"/>
    </source>
</evidence>
<reference evidence="10 11" key="1">
    <citation type="submission" date="2017-06" db="EMBL/GenBank/DDBJ databases">
        <title>Aedes aegypti genome working group (AGWG) sequencing and assembly.</title>
        <authorList>
            <consortium name="Aedes aegypti Genome Working Group (AGWG)"/>
            <person name="Matthews B.J."/>
        </authorList>
    </citation>
    <scope>NUCLEOTIDE SEQUENCE [LARGE SCALE GENOMIC DNA]</scope>
    <source>
        <strain evidence="10 11">LVP_AGWG</strain>
    </source>
</reference>
<evidence type="ECO:0000256" key="3">
    <source>
        <dbReference type="ARBA" id="ARBA00022692"/>
    </source>
</evidence>
<reference evidence="10" key="2">
    <citation type="submission" date="2020-05" db="UniProtKB">
        <authorList>
            <consortium name="EnsemblMetazoa"/>
        </authorList>
    </citation>
    <scope>IDENTIFICATION</scope>
    <source>
        <strain evidence="10">LVP_AGWG</strain>
    </source>
</reference>
<dbReference type="VEuPathDB" id="VectorBase:AAEL011583"/>
<keyword evidence="5 9" id="KW-1133">Transmembrane helix</keyword>
<dbReference type="AlphaFoldDB" id="A0A1S4FTS1"/>
<feature type="transmembrane region" description="Helical" evidence="9">
    <location>
        <begin position="298"/>
        <end position="316"/>
    </location>
</feature>
<keyword evidence="6 9" id="KW-0472">Membrane</keyword>
<dbReference type="EnsemblMetazoa" id="AAEL011583-RA">
    <property type="protein sequence ID" value="AAEL011583-PA"/>
    <property type="gene ID" value="AAEL011583"/>
</dbReference>
<dbReference type="OrthoDB" id="7281178at2759"/>
<name>A0A1S4FTS1_AEDAE</name>
<evidence type="ECO:0000256" key="9">
    <source>
        <dbReference type="RuleBase" id="RU351113"/>
    </source>
</evidence>
<comment type="caution">
    <text evidence="9">Lacks conserved residue(s) required for the propagation of feature annotation.</text>
</comment>
<accession>A0A1S4FTS1</accession>
<evidence type="ECO:0000256" key="6">
    <source>
        <dbReference type="ARBA" id="ARBA00023136"/>
    </source>
</evidence>
<feature type="transmembrane region" description="Helical" evidence="9">
    <location>
        <begin position="75"/>
        <end position="97"/>
    </location>
</feature>
<feature type="transmembrane region" description="Helical" evidence="9">
    <location>
        <begin position="140"/>
        <end position="159"/>
    </location>
</feature>
<evidence type="ECO:0000256" key="5">
    <source>
        <dbReference type="ARBA" id="ARBA00022989"/>
    </source>
</evidence>
<dbReference type="GO" id="GO:0005549">
    <property type="term" value="F:odorant binding"/>
    <property type="evidence" value="ECO:0007669"/>
    <property type="project" value="InterPro"/>
</dbReference>
<keyword evidence="11" id="KW-1185">Reference proteome</keyword>
<sequence length="420" mass="48971">MQLKDEWIQEDDVYDNPLLRLTINGLKYYGILLYKSQPFKKLNCFRGVCFTASMLAFNVTQYVDLYQVWGNIAEMTANAATTLLFTTTIVRILHFYWNRARFNNAIKVADEGVQHLLRFGNAPEKEIFWDNVKYMNRLTAAFWICALVTANTMCVYALVQYQSLKSMDSFNSTEPFDPPTILRSWYPTDNIVDSFATIYLIQLYIMYVGQLIVPCWHVFMVSLMLYARTALMALNYKLANLEQYAVSGMRSGRKIKCVVDPEEERCNVRKELIVECIQQQHKIFEYTRELEALTRGAMFMDFVVFSVLLCALLFEASSTNSFVQIFIDICYIMTMTAMLFLYYWHANEIHYQANLLSSSAFMNDWYNYPRSVNRHLITFICYSNKPLDMKAYIVSMSLDTFLAILRASYSYFTILKQAAG</sequence>
<evidence type="ECO:0000256" key="8">
    <source>
        <dbReference type="ARBA" id="ARBA00023224"/>
    </source>
</evidence>
<dbReference type="GO" id="GO:0005886">
    <property type="term" value="C:plasma membrane"/>
    <property type="evidence" value="ECO:0007669"/>
    <property type="project" value="UniProtKB-SubCell"/>
</dbReference>
<keyword evidence="7 9" id="KW-0675">Receptor</keyword>
<dbReference type="InterPro" id="IPR004117">
    <property type="entry name" value="7tm6_olfct_rcpt"/>
</dbReference>
<evidence type="ECO:0000313" key="10">
    <source>
        <dbReference type="EnsemblMetazoa" id="AAEL011583-PA"/>
    </source>
</evidence>
<feature type="transmembrane region" description="Helical" evidence="9">
    <location>
        <begin position="204"/>
        <end position="227"/>
    </location>
</feature>
<dbReference type="GO" id="GO:0007165">
    <property type="term" value="P:signal transduction"/>
    <property type="evidence" value="ECO:0007669"/>
    <property type="project" value="UniProtKB-KW"/>
</dbReference>
<feature type="transmembrane region" description="Helical" evidence="9">
    <location>
        <begin position="44"/>
        <end position="63"/>
    </location>
</feature>